<sequence length="839" mass="93275">MVACGDNTGIVSIFKIPKSMENFSGSGNNLSQKIERYTVDGLHKTRVTALEWSMNGQKLFSGDSDGVVVFTEMDFVMNISKAREVLNEKYSIVQLNYIQREQILLVASKLRCIIWRGQNTNHTITQIGQRERPSLLSLGGTLVYEESGEVTVYSCRGGLKLWKADLTGDVKYTLLFKEALKNCKNPVKLLKQLDTVENNNKLPEFGSIYSWRDGLFVSFRKDSIVVFDPHQLTVVATLLNIKEIICACTTRTELFFISGQRDLIRLGYTPDLYDSSIGGFGNMATGECVSGLPEVSIEPVYGSPISSSFSRNSYLSASTANSELSSSEVIYGTDPSVLPPVVSLHDGIPELRIQPSRYQQFTTIGKQGFDDIIYSQEPVVNSEISQDILPDTRDLETIVQDVTRKEMLLEASLGIYAGWCTLNCPDHSAFLSPREGGIILCSPKFDVYYTNEDHWALLKYKAQIVIVSTSGHIGVRIHCAIAQYSDDWKGTRNWEMLCRDVQHVAVTDEEIWFVSRGDLFYLSVKDKKVHTVPCEAKLSKIYTYGTVSVTGSKDKEITCICSNSEAIYTLITGNNIPSILFNKTYVTGHIWSSAGLNLECFQIAAAGIFEEKGCVWVVDTTNKLIALDSSLIILEEVDTPCNIVCIASSPEALWLLADDGSVYLRQDSQVELVSLSCGPDAVWACDIRGKVVMVVGSPHHIAEDTFIPVWVYVGPETYMVWALDNAGNIYVREGIFPYHPVGTGWVHVPDIKASHLTISSEAVFVLNQDGIYKRVGITQSNYIGDAWIYFPVICLDYVTASFGGELWGICSKSKDLMKHKKKTFPLSSDITVENDFALL</sequence>
<dbReference type="SUPFAM" id="SSF50978">
    <property type="entry name" value="WD40 repeat-like"/>
    <property type="match status" value="1"/>
</dbReference>
<dbReference type="GO" id="GO:0032527">
    <property type="term" value="P:protein exit from endoplasmic reticulum"/>
    <property type="evidence" value="ECO:0007669"/>
    <property type="project" value="TreeGrafter"/>
</dbReference>
<keyword evidence="2" id="KW-1185">Reference proteome</keyword>
<reference evidence="1" key="1">
    <citation type="submission" date="2022-01" db="EMBL/GenBank/DDBJ databases">
        <authorList>
            <person name="King R."/>
        </authorList>
    </citation>
    <scope>NUCLEOTIDE SEQUENCE</scope>
</reference>
<dbReference type="InterPro" id="IPR036322">
    <property type="entry name" value="WD40_repeat_dom_sf"/>
</dbReference>
<dbReference type="Proteomes" id="UP001152798">
    <property type="component" value="Chromosome 3"/>
</dbReference>
<dbReference type="PANTHER" id="PTHR23287">
    <property type="entry name" value="RUBY-EYE2-LIKE PROTEIN"/>
    <property type="match status" value="1"/>
</dbReference>
<dbReference type="AlphaFoldDB" id="A0A9P0H628"/>
<accession>A0A9P0H628</accession>
<dbReference type="Gene3D" id="2.130.10.10">
    <property type="entry name" value="YVTN repeat-like/Quinoprotein amine dehydrogenase"/>
    <property type="match status" value="1"/>
</dbReference>
<organism evidence="1 2">
    <name type="scientific">Nezara viridula</name>
    <name type="common">Southern green stink bug</name>
    <name type="synonym">Cimex viridulus</name>
    <dbReference type="NCBI Taxonomy" id="85310"/>
    <lineage>
        <taxon>Eukaryota</taxon>
        <taxon>Metazoa</taxon>
        <taxon>Ecdysozoa</taxon>
        <taxon>Arthropoda</taxon>
        <taxon>Hexapoda</taxon>
        <taxon>Insecta</taxon>
        <taxon>Pterygota</taxon>
        <taxon>Neoptera</taxon>
        <taxon>Paraneoptera</taxon>
        <taxon>Hemiptera</taxon>
        <taxon>Heteroptera</taxon>
        <taxon>Panheteroptera</taxon>
        <taxon>Pentatomomorpha</taxon>
        <taxon>Pentatomoidea</taxon>
        <taxon>Pentatomidae</taxon>
        <taxon>Pentatominae</taxon>
        <taxon>Nezara</taxon>
    </lineage>
</organism>
<name>A0A9P0H628_NEZVI</name>
<dbReference type="Pfam" id="PF19193">
    <property type="entry name" value="Tectonin"/>
    <property type="match status" value="1"/>
</dbReference>
<dbReference type="PANTHER" id="PTHR23287:SF16">
    <property type="entry name" value="TECTONIN BETA-PROPELLER REPEAT-CONTAINING PROTEIN 2"/>
    <property type="match status" value="1"/>
</dbReference>
<dbReference type="InterPro" id="IPR006624">
    <property type="entry name" value="Beta-propeller_rpt_TECPR"/>
</dbReference>
<dbReference type="SMART" id="SM00706">
    <property type="entry name" value="TECPR"/>
    <property type="match status" value="5"/>
</dbReference>
<dbReference type="OrthoDB" id="9930272at2759"/>
<gene>
    <name evidence="1" type="ORF">NEZAVI_LOCUS6253</name>
</gene>
<dbReference type="InterPro" id="IPR015943">
    <property type="entry name" value="WD40/YVTN_repeat-like_dom_sf"/>
</dbReference>
<evidence type="ECO:0000313" key="2">
    <source>
        <dbReference type="Proteomes" id="UP001152798"/>
    </source>
</evidence>
<dbReference type="EMBL" id="OV725079">
    <property type="protein sequence ID" value="CAH1396127.1"/>
    <property type="molecule type" value="Genomic_DNA"/>
</dbReference>
<protein>
    <submittedName>
        <fullName evidence="1">Uncharacterized protein</fullName>
    </submittedName>
</protein>
<evidence type="ECO:0000313" key="1">
    <source>
        <dbReference type="EMBL" id="CAH1396127.1"/>
    </source>
</evidence>
<dbReference type="GO" id="GO:0005737">
    <property type="term" value="C:cytoplasm"/>
    <property type="evidence" value="ECO:0007669"/>
    <property type="project" value="GOC"/>
</dbReference>
<dbReference type="SUPFAM" id="SSF101898">
    <property type="entry name" value="NHL repeat"/>
    <property type="match status" value="1"/>
</dbReference>
<proteinExistence type="predicted"/>